<dbReference type="InterPro" id="IPR009061">
    <property type="entry name" value="DNA-bd_dom_put_sf"/>
</dbReference>
<sequence>MRRTDDRTDDPPELAEHLTAAETADLLAAHRTTIARWAREGHIRYIHTPDGYRRYLRADIEAIINGRPTPAADPAETEERATA</sequence>
<name>A0A841ECK5_9ACTN</name>
<keyword evidence="3" id="KW-1185">Reference proteome</keyword>
<feature type="domain" description="Helix-turn-helix" evidence="1">
    <location>
        <begin position="18"/>
        <end position="67"/>
    </location>
</feature>
<dbReference type="Proteomes" id="UP000578077">
    <property type="component" value="Unassembled WGS sequence"/>
</dbReference>
<dbReference type="Gene3D" id="1.10.1660.10">
    <property type="match status" value="1"/>
</dbReference>
<organism evidence="2 3">
    <name type="scientific">Streptomonospora salina</name>
    <dbReference type="NCBI Taxonomy" id="104205"/>
    <lineage>
        <taxon>Bacteria</taxon>
        <taxon>Bacillati</taxon>
        <taxon>Actinomycetota</taxon>
        <taxon>Actinomycetes</taxon>
        <taxon>Streptosporangiales</taxon>
        <taxon>Nocardiopsidaceae</taxon>
        <taxon>Streptomonospora</taxon>
    </lineage>
</organism>
<evidence type="ECO:0000313" key="2">
    <source>
        <dbReference type="EMBL" id="MBB5998793.1"/>
    </source>
</evidence>
<dbReference type="AlphaFoldDB" id="A0A841ECK5"/>
<dbReference type="RefSeq" id="WP_184635295.1">
    <property type="nucleotide sequence ID" value="NZ_BAABKT010000013.1"/>
</dbReference>
<dbReference type="InterPro" id="IPR041657">
    <property type="entry name" value="HTH_17"/>
</dbReference>
<protein>
    <submittedName>
        <fullName evidence="2">Excisionase family DNA binding protein</fullName>
    </submittedName>
</protein>
<proteinExistence type="predicted"/>
<comment type="caution">
    <text evidence="2">The sequence shown here is derived from an EMBL/GenBank/DDBJ whole genome shotgun (WGS) entry which is preliminary data.</text>
</comment>
<gene>
    <name evidence="2" type="ORF">HNR25_002544</name>
</gene>
<reference evidence="2 3" key="1">
    <citation type="submission" date="2020-08" db="EMBL/GenBank/DDBJ databases">
        <title>Sequencing the genomes of 1000 actinobacteria strains.</title>
        <authorList>
            <person name="Klenk H.-P."/>
        </authorList>
    </citation>
    <scope>NUCLEOTIDE SEQUENCE [LARGE SCALE GENOMIC DNA]</scope>
    <source>
        <strain evidence="2 3">DSM 44593</strain>
    </source>
</reference>
<evidence type="ECO:0000313" key="3">
    <source>
        <dbReference type="Proteomes" id="UP000578077"/>
    </source>
</evidence>
<dbReference type="SUPFAM" id="SSF46955">
    <property type="entry name" value="Putative DNA-binding domain"/>
    <property type="match status" value="1"/>
</dbReference>
<accession>A0A841ECK5</accession>
<evidence type="ECO:0000259" key="1">
    <source>
        <dbReference type="Pfam" id="PF12728"/>
    </source>
</evidence>
<dbReference type="Pfam" id="PF12728">
    <property type="entry name" value="HTH_17"/>
    <property type="match status" value="1"/>
</dbReference>
<dbReference type="EMBL" id="JACHLY010000001">
    <property type="protein sequence ID" value="MBB5998793.1"/>
    <property type="molecule type" value="Genomic_DNA"/>
</dbReference>